<dbReference type="Gene3D" id="3.40.50.2000">
    <property type="entry name" value="Glycogen Phosphorylase B"/>
    <property type="match status" value="3"/>
</dbReference>
<organism evidence="2 3">
    <name type="scientific">Insulibacter thermoxylanivorax</name>
    <dbReference type="NCBI Taxonomy" id="2749268"/>
    <lineage>
        <taxon>Bacteria</taxon>
        <taxon>Bacillati</taxon>
        <taxon>Bacillota</taxon>
        <taxon>Bacilli</taxon>
        <taxon>Bacillales</taxon>
        <taxon>Paenibacillaceae</taxon>
        <taxon>Insulibacter</taxon>
    </lineage>
</organism>
<dbReference type="Pfam" id="PF13524">
    <property type="entry name" value="Glyco_trans_1_2"/>
    <property type="match status" value="1"/>
</dbReference>
<protein>
    <recommendedName>
        <fullName evidence="1">Spore protein YkvP/CgeB glycosyl transferase-like domain-containing protein</fullName>
    </recommendedName>
</protein>
<evidence type="ECO:0000259" key="1">
    <source>
        <dbReference type="Pfam" id="PF13524"/>
    </source>
</evidence>
<dbReference type="AlphaFoldDB" id="A0A916VFR5"/>
<reference evidence="2" key="1">
    <citation type="submission" date="2020-08" db="EMBL/GenBank/DDBJ databases">
        <authorList>
            <person name="Uke A."/>
            <person name="Chhe C."/>
            <person name="Baramee S."/>
            <person name="Kosugi A."/>
        </authorList>
    </citation>
    <scope>NUCLEOTIDE SEQUENCE</scope>
    <source>
        <strain evidence="2">DA-C8</strain>
    </source>
</reference>
<dbReference type="Proteomes" id="UP000654993">
    <property type="component" value="Unassembled WGS sequence"/>
</dbReference>
<comment type="caution">
    <text evidence="2">The sequence shown here is derived from an EMBL/GenBank/DDBJ whole genome shotgun (WGS) entry which is preliminary data.</text>
</comment>
<evidence type="ECO:0000313" key="2">
    <source>
        <dbReference type="EMBL" id="GFR37939.1"/>
    </source>
</evidence>
<name>A0A916VFR5_9BACL</name>
<keyword evidence="3" id="KW-1185">Reference proteome</keyword>
<reference evidence="2" key="2">
    <citation type="journal article" date="2021" name="Data Brief">
        <title>Draft genome sequence data of the facultative, thermophilic, xylanolytic bacterium Paenibacillus sp. strain DA-C8.</title>
        <authorList>
            <person name="Chhe C."/>
            <person name="Uke A."/>
            <person name="Baramee S."/>
            <person name="Ungkulpasvich U."/>
            <person name="Tachaapaikoon C."/>
            <person name="Pason P."/>
            <person name="Waeonukul R."/>
            <person name="Ratanakhanokchai K."/>
            <person name="Kosugi A."/>
        </authorList>
    </citation>
    <scope>NUCLEOTIDE SEQUENCE</scope>
    <source>
        <strain evidence="2">DA-C8</strain>
    </source>
</reference>
<dbReference type="CDD" id="cd03801">
    <property type="entry name" value="GT4_PimA-like"/>
    <property type="match status" value="1"/>
</dbReference>
<dbReference type="SUPFAM" id="SSF53756">
    <property type="entry name" value="UDP-Glycosyltransferase/glycogen phosphorylase"/>
    <property type="match status" value="1"/>
</dbReference>
<feature type="domain" description="Spore protein YkvP/CgeB glycosyl transferase-like" evidence="1">
    <location>
        <begin position="243"/>
        <end position="320"/>
    </location>
</feature>
<gene>
    <name evidence="2" type="ORF">PRECH8_12350</name>
</gene>
<sequence>MRIFHGQVEIAGQMGILCGELKRRGYDAKAYNSFHSYLGYEEHLVNTSEEEIAAQHEQLIEEFDVFHFHYASSLLKDYADLPLIREKGKKIIMHHWGNDVRFHDQARVHNPYVYTGDSPPNEVIHERLSKISQYVHEAIVQDREVAAYVKPYYKKVHILPIAIDLSKFKGLARPKRHDRMLILHAPTNPDFKGTKVIEEAIYALQQQYDFEYRRIEKTKHEEAIKRYAEADLIIDQILCGSYGLLCVEAMALGKPVITFIRDDLVPTFPPELPVMNANPDNLKDKLAELLDNEALREEIGHRGRAYAEAYHAKEVVVDQLERIYRELDVEQ</sequence>
<dbReference type="RefSeq" id="WP_200966209.1">
    <property type="nucleotide sequence ID" value="NZ_BMAQ01000009.1"/>
</dbReference>
<proteinExistence type="predicted"/>
<dbReference type="InterPro" id="IPR055259">
    <property type="entry name" value="YkvP/CgeB_Glyco_trans-like"/>
</dbReference>
<accession>A0A916VFR5</accession>
<evidence type="ECO:0000313" key="3">
    <source>
        <dbReference type="Proteomes" id="UP000654993"/>
    </source>
</evidence>
<dbReference type="EMBL" id="BMAQ01000009">
    <property type="protein sequence ID" value="GFR37939.1"/>
    <property type="molecule type" value="Genomic_DNA"/>
</dbReference>